<reference evidence="2" key="1">
    <citation type="journal article" date="2021" name="Genome Biol. Evol.">
        <title>A High-Quality Reference Genome for a Parasitic Bivalve with Doubly Uniparental Inheritance (Bivalvia: Unionida).</title>
        <authorList>
            <person name="Smith C.H."/>
        </authorList>
    </citation>
    <scope>NUCLEOTIDE SEQUENCE</scope>
    <source>
        <strain evidence="2">CHS0354</strain>
    </source>
</reference>
<accession>A0AAE0ST88</accession>
<protein>
    <recommendedName>
        <fullName evidence="1">Macro domain-containing protein</fullName>
    </recommendedName>
</protein>
<comment type="caution">
    <text evidence="2">The sequence shown here is derived from an EMBL/GenBank/DDBJ whole genome shotgun (WGS) entry which is preliminary data.</text>
</comment>
<evidence type="ECO:0000313" key="3">
    <source>
        <dbReference type="Proteomes" id="UP001195483"/>
    </source>
</evidence>
<dbReference type="AlphaFoldDB" id="A0AAE0ST88"/>
<dbReference type="EMBL" id="JAEAOA010000363">
    <property type="protein sequence ID" value="KAK3597250.1"/>
    <property type="molecule type" value="Genomic_DNA"/>
</dbReference>
<organism evidence="2 3">
    <name type="scientific">Potamilus streckersoni</name>
    <dbReference type="NCBI Taxonomy" id="2493646"/>
    <lineage>
        <taxon>Eukaryota</taxon>
        <taxon>Metazoa</taxon>
        <taxon>Spiralia</taxon>
        <taxon>Lophotrochozoa</taxon>
        <taxon>Mollusca</taxon>
        <taxon>Bivalvia</taxon>
        <taxon>Autobranchia</taxon>
        <taxon>Heteroconchia</taxon>
        <taxon>Palaeoheterodonta</taxon>
        <taxon>Unionida</taxon>
        <taxon>Unionoidea</taxon>
        <taxon>Unionidae</taxon>
        <taxon>Ambleminae</taxon>
        <taxon>Lampsilini</taxon>
        <taxon>Potamilus</taxon>
    </lineage>
</organism>
<dbReference type="InterPro" id="IPR002589">
    <property type="entry name" value="Macro_dom"/>
</dbReference>
<dbReference type="Gene3D" id="3.40.220.10">
    <property type="entry name" value="Leucine Aminopeptidase, subunit E, domain 1"/>
    <property type="match status" value="1"/>
</dbReference>
<gene>
    <name evidence="2" type="ORF">CHS0354_005009</name>
</gene>
<keyword evidence="3" id="KW-1185">Reference proteome</keyword>
<dbReference type="InterPro" id="IPR043472">
    <property type="entry name" value="Macro_dom-like"/>
</dbReference>
<sequence length="270" mass="30485">MTVCRRYCKIPAGLAYLVYASVLIKLDEYCHSKGVTNLRIYIVDISKNVISAISKECNRAFRCGYDSTADQISNDVEKDLGIKSHLISQRFQVKAYKGDISVFREGSIICAVNRDLTPSGSDAEEIAHQAGHTYIEKLEINRRGSKYKEGEVCLPVAIDLSTHRILHSIIPSKKIWPFGRERHYREKLIACYRNALQMASDQKETIVALSVLGIDTGYLKKDLCCSALVDVMISLVESLDKMTSLRQLHIICREDDVLSRIVTLLNKLQK</sequence>
<dbReference type="PROSITE" id="PS51154">
    <property type="entry name" value="MACRO"/>
    <property type="match status" value="1"/>
</dbReference>
<dbReference type="Pfam" id="PF01661">
    <property type="entry name" value="Macro"/>
    <property type="match status" value="1"/>
</dbReference>
<reference evidence="2" key="2">
    <citation type="journal article" date="2021" name="Genome Biol. Evol.">
        <title>Developing a high-quality reference genome for a parasitic bivalve with doubly uniparental inheritance (Bivalvia: Unionida).</title>
        <authorList>
            <person name="Smith C.H."/>
        </authorList>
    </citation>
    <scope>NUCLEOTIDE SEQUENCE</scope>
    <source>
        <strain evidence="2">CHS0354</strain>
        <tissue evidence="2">Mantle</tissue>
    </source>
</reference>
<dbReference type="Proteomes" id="UP001195483">
    <property type="component" value="Unassembled WGS sequence"/>
</dbReference>
<dbReference type="SUPFAM" id="SSF52949">
    <property type="entry name" value="Macro domain-like"/>
    <property type="match status" value="1"/>
</dbReference>
<proteinExistence type="predicted"/>
<reference evidence="2" key="3">
    <citation type="submission" date="2023-05" db="EMBL/GenBank/DDBJ databases">
        <authorList>
            <person name="Smith C.H."/>
        </authorList>
    </citation>
    <scope>NUCLEOTIDE SEQUENCE</scope>
    <source>
        <strain evidence="2">CHS0354</strain>
        <tissue evidence="2">Mantle</tissue>
    </source>
</reference>
<evidence type="ECO:0000313" key="2">
    <source>
        <dbReference type="EMBL" id="KAK3597250.1"/>
    </source>
</evidence>
<feature type="domain" description="Macro" evidence="1">
    <location>
        <begin position="80"/>
        <end position="269"/>
    </location>
</feature>
<evidence type="ECO:0000259" key="1">
    <source>
        <dbReference type="PROSITE" id="PS51154"/>
    </source>
</evidence>
<name>A0AAE0ST88_9BIVA</name>